<dbReference type="PANTHER" id="PTHR21666">
    <property type="entry name" value="PEPTIDASE-RELATED"/>
    <property type="match status" value="1"/>
</dbReference>
<dbReference type="Pfam" id="PF07501">
    <property type="entry name" value="G5"/>
    <property type="match status" value="1"/>
</dbReference>
<keyword evidence="1" id="KW-0732">Signal</keyword>
<dbReference type="InterPro" id="IPR050570">
    <property type="entry name" value="Cell_wall_metabolism_enzyme"/>
</dbReference>
<dbReference type="PANTHER" id="PTHR21666:SF289">
    <property type="entry name" value="L-ALA--D-GLU ENDOPEPTIDASE"/>
    <property type="match status" value="1"/>
</dbReference>
<evidence type="ECO:0000259" key="4">
    <source>
        <dbReference type="PROSITE" id="PS51109"/>
    </source>
</evidence>
<evidence type="ECO:0000256" key="2">
    <source>
        <dbReference type="SAM" id="MobiDB-lite"/>
    </source>
</evidence>
<dbReference type="InterPro" id="IPR011055">
    <property type="entry name" value="Dup_hybrid_motif"/>
</dbReference>
<keyword evidence="3" id="KW-1133">Transmembrane helix</keyword>
<sequence>MTVFRDKGRIQKVWNQSIQYFRRDRSQHLSGKKQQQPASDKAKLPIWRRKPVQLAGGALVLLTVAGFSGIQYVQANTVEFYNVYMNGTAVGTVSDPQEVEQLVLLETEEVQQANPGLNMVLDTGTITYEATQAFKGTPETDVTLDKLEGLFASHAVGVEVKVDGKVIGIVKDQQTADDVLLRVQSKFAPELAAAKKNQKEVKSLSFDSNEKTAPAAEAKPVSKTPGREVMEVEFIEAVMTESIDIDPEQIMEAEAIYKMLVQGSIQPTKYTVQAGDCVGCIAQKFDISPEVIYKNNAWIKDDKITIGDVLDLTVLQPELTVKTIENLVEVETIEPPVEIKKNADMRVGESKTISEGSAGSKRLTYRITKQNGYVVSEELLTKEVIKEAMPKIVERGTKVILGEGTGRFAMPVSGSRLTSKFGKRWGRMHNGIDLTGNKNIHASDNGIVEFVGTKPGLGKTIIINHKNGYTTVYGHLSSYKTKVGAVVEQGDTIGIMGSTGNSTGVHLHFEVHKDGVLQNPLKYL</sequence>
<dbReference type="Pfam" id="PF01551">
    <property type="entry name" value="Peptidase_M23"/>
    <property type="match status" value="1"/>
</dbReference>
<dbReference type="Gene3D" id="2.70.70.10">
    <property type="entry name" value="Glucose Permease (Domain IIA)"/>
    <property type="match status" value="1"/>
</dbReference>
<dbReference type="PROSITE" id="PS51782">
    <property type="entry name" value="LYSM"/>
    <property type="match status" value="1"/>
</dbReference>
<feature type="domain" description="G5" evidence="4">
    <location>
        <begin position="319"/>
        <end position="399"/>
    </location>
</feature>
<dbReference type="PROSITE" id="PS51109">
    <property type="entry name" value="G5"/>
    <property type="match status" value="1"/>
</dbReference>
<feature type="transmembrane region" description="Helical" evidence="3">
    <location>
        <begin position="52"/>
        <end position="73"/>
    </location>
</feature>
<gene>
    <name evidence="6" type="ORF">FHS16_002936</name>
</gene>
<evidence type="ECO:0000259" key="5">
    <source>
        <dbReference type="PROSITE" id="PS51782"/>
    </source>
</evidence>
<evidence type="ECO:0000256" key="3">
    <source>
        <dbReference type="SAM" id="Phobius"/>
    </source>
</evidence>
<dbReference type="RefSeq" id="WP_183563361.1">
    <property type="nucleotide sequence ID" value="NZ_CBCSLB010000006.1"/>
</dbReference>
<dbReference type="SMART" id="SM01208">
    <property type="entry name" value="G5"/>
    <property type="match status" value="1"/>
</dbReference>
<dbReference type="GO" id="GO:0004222">
    <property type="term" value="F:metalloendopeptidase activity"/>
    <property type="evidence" value="ECO:0007669"/>
    <property type="project" value="TreeGrafter"/>
</dbReference>
<dbReference type="AlphaFoldDB" id="A0A7W5C8X6"/>
<keyword evidence="3" id="KW-0812">Transmembrane</keyword>
<feature type="region of interest" description="Disordered" evidence="2">
    <location>
        <begin position="203"/>
        <end position="224"/>
    </location>
</feature>
<evidence type="ECO:0000313" key="6">
    <source>
        <dbReference type="EMBL" id="MBB3152879.1"/>
    </source>
</evidence>
<protein>
    <submittedName>
        <fullName evidence="6">Murein DD-endopeptidase MepM/ murein hydrolase activator NlpD</fullName>
    </submittedName>
</protein>
<dbReference type="CDD" id="cd12797">
    <property type="entry name" value="M23_peptidase"/>
    <property type="match status" value="1"/>
</dbReference>
<accession>A0A7W5C8X6</accession>
<organism evidence="6 7">
    <name type="scientific">Paenibacillus endophyticus</name>
    <dbReference type="NCBI Taxonomy" id="1294268"/>
    <lineage>
        <taxon>Bacteria</taxon>
        <taxon>Bacillati</taxon>
        <taxon>Bacillota</taxon>
        <taxon>Bacilli</taxon>
        <taxon>Bacillales</taxon>
        <taxon>Paenibacillaceae</taxon>
        <taxon>Paenibacillus</taxon>
    </lineage>
</organism>
<dbReference type="CDD" id="cd00118">
    <property type="entry name" value="LysM"/>
    <property type="match status" value="1"/>
</dbReference>
<keyword evidence="7" id="KW-1185">Reference proteome</keyword>
<dbReference type="SUPFAM" id="SSF54106">
    <property type="entry name" value="LysM domain"/>
    <property type="match status" value="1"/>
</dbReference>
<dbReference type="InterPro" id="IPR036779">
    <property type="entry name" value="LysM_dom_sf"/>
</dbReference>
<dbReference type="EMBL" id="JACHXW010000007">
    <property type="protein sequence ID" value="MBB3152879.1"/>
    <property type="molecule type" value="Genomic_DNA"/>
</dbReference>
<evidence type="ECO:0000313" key="7">
    <source>
        <dbReference type="Proteomes" id="UP000518605"/>
    </source>
</evidence>
<dbReference type="Pfam" id="PF01476">
    <property type="entry name" value="LysM"/>
    <property type="match status" value="1"/>
</dbReference>
<dbReference type="Gene3D" id="3.10.350.10">
    <property type="entry name" value="LysM domain"/>
    <property type="match status" value="1"/>
</dbReference>
<name>A0A7W5C8X6_9BACL</name>
<dbReference type="InterPro" id="IPR011098">
    <property type="entry name" value="G5_dom"/>
</dbReference>
<evidence type="ECO:0000256" key="1">
    <source>
        <dbReference type="ARBA" id="ARBA00022729"/>
    </source>
</evidence>
<comment type="caution">
    <text evidence="6">The sequence shown here is derived from an EMBL/GenBank/DDBJ whole genome shotgun (WGS) entry which is preliminary data.</text>
</comment>
<reference evidence="6 7" key="1">
    <citation type="submission" date="2020-08" db="EMBL/GenBank/DDBJ databases">
        <title>Genomic Encyclopedia of Type Strains, Phase III (KMG-III): the genomes of soil and plant-associated and newly described type strains.</title>
        <authorList>
            <person name="Whitman W."/>
        </authorList>
    </citation>
    <scope>NUCLEOTIDE SEQUENCE [LARGE SCALE GENOMIC DNA]</scope>
    <source>
        <strain evidence="6 7">CECT 8234</strain>
    </source>
</reference>
<keyword evidence="3" id="KW-0472">Membrane</keyword>
<dbReference type="SMART" id="SM00257">
    <property type="entry name" value="LysM"/>
    <property type="match status" value="1"/>
</dbReference>
<dbReference type="Proteomes" id="UP000518605">
    <property type="component" value="Unassembled WGS sequence"/>
</dbReference>
<feature type="domain" description="LysM" evidence="5">
    <location>
        <begin position="268"/>
        <end position="312"/>
    </location>
</feature>
<dbReference type="Gene3D" id="2.20.230.10">
    <property type="entry name" value="Resuscitation-promoting factor rpfb"/>
    <property type="match status" value="1"/>
</dbReference>
<dbReference type="SUPFAM" id="SSF51261">
    <property type="entry name" value="Duplicated hybrid motif"/>
    <property type="match status" value="1"/>
</dbReference>
<dbReference type="InterPro" id="IPR018392">
    <property type="entry name" value="LysM"/>
</dbReference>
<proteinExistence type="predicted"/>
<keyword evidence="6" id="KW-0378">Hydrolase</keyword>
<dbReference type="InterPro" id="IPR016047">
    <property type="entry name" value="M23ase_b-sheet_dom"/>
</dbReference>